<proteinExistence type="predicted"/>
<feature type="compositionally biased region" description="Low complexity" evidence="1">
    <location>
        <begin position="1"/>
        <end position="21"/>
    </location>
</feature>
<evidence type="ECO:0000256" key="1">
    <source>
        <dbReference type="SAM" id="MobiDB-lite"/>
    </source>
</evidence>
<gene>
    <name evidence="3" type="ORF">PF009_g17737</name>
</gene>
<dbReference type="AlphaFoldDB" id="A0A6A3EIS6"/>
<sequence>MHATTATNLLLGSGSLTSLASAPPPTPCTPPPTTNPASGRAQLAFRGDVPCKMQKRRMRVSHARRSPAPRTVVVHTFFHGP</sequence>
<reference evidence="3 4" key="1">
    <citation type="submission" date="2018-08" db="EMBL/GenBank/DDBJ databases">
        <title>Genomic investigation of the strawberry pathogen Phytophthora fragariae indicates pathogenicity is determined by transcriptional variation in three key races.</title>
        <authorList>
            <person name="Adams T.M."/>
            <person name="Armitage A.D."/>
            <person name="Sobczyk M.K."/>
            <person name="Bates H.J."/>
            <person name="Dunwell J.M."/>
            <person name="Nellist C.F."/>
            <person name="Harrison R.J."/>
        </authorList>
    </citation>
    <scope>NUCLEOTIDE SEQUENCE [LARGE SCALE GENOMIC DNA]</scope>
    <source>
        <strain evidence="3 4">NOV-9</strain>
    </source>
</reference>
<feature type="signal peptide" evidence="2">
    <location>
        <begin position="1"/>
        <end position="22"/>
    </location>
</feature>
<feature type="chain" id="PRO_5025408622" description="Secreted protein" evidence="2">
    <location>
        <begin position="23"/>
        <end position="81"/>
    </location>
</feature>
<feature type="region of interest" description="Disordered" evidence="1">
    <location>
        <begin position="1"/>
        <end position="41"/>
    </location>
</feature>
<dbReference type="Proteomes" id="UP000429523">
    <property type="component" value="Unassembled WGS sequence"/>
</dbReference>
<comment type="caution">
    <text evidence="3">The sequence shown here is derived from an EMBL/GenBank/DDBJ whole genome shotgun (WGS) entry which is preliminary data.</text>
</comment>
<evidence type="ECO:0000313" key="3">
    <source>
        <dbReference type="EMBL" id="KAE8932226.1"/>
    </source>
</evidence>
<evidence type="ECO:0008006" key="5">
    <source>
        <dbReference type="Google" id="ProtNLM"/>
    </source>
</evidence>
<feature type="compositionally biased region" description="Pro residues" evidence="1">
    <location>
        <begin position="22"/>
        <end position="34"/>
    </location>
</feature>
<keyword evidence="2" id="KW-0732">Signal</keyword>
<evidence type="ECO:0000256" key="2">
    <source>
        <dbReference type="SAM" id="SignalP"/>
    </source>
</evidence>
<name>A0A6A3EIS6_9STRA</name>
<organism evidence="3 4">
    <name type="scientific">Phytophthora fragariae</name>
    <dbReference type="NCBI Taxonomy" id="53985"/>
    <lineage>
        <taxon>Eukaryota</taxon>
        <taxon>Sar</taxon>
        <taxon>Stramenopiles</taxon>
        <taxon>Oomycota</taxon>
        <taxon>Peronosporomycetes</taxon>
        <taxon>Peronosporales</taxon>
        <taxon>Peronosporaceae</taxon>
        <taxon>Phytophthora</taxon>
    </lineage>
</organism>
<evidence type="ECO:0000313" key="4">
    <source>
        <dbReference type="Proteomes" id="UP000429523"/>
    </source>
</evidence>
<dbReference type="EMBL" id="QXGF01001143">
    <property type="protein sequence ID" value="KAE8932226.1"/>
    <property type="molecule type" value="Genomic_DNA"/>
</dbReference>
<protein>
    <recommendedName>
        <fullName evidence="5">Secreted protein</fullName>
    </recommendedName>
</protein>
<accession>A0A6A3EIS6</accession>